<dbReference type="CDD" id="cd08010">
    <property type="entry name" value="MltG_like"/>
    <property type="match status" value="1"/>
</dbReference>
<dbReference type="RefSeq" id="WP_226542947.1">
    <property type="nucleotide sequence ID" value="NZ_CP129013.1"/>
</dbReference>
<evidence type="ECO:0000256" key="1">
    <source>
        <dbReference type="ARBA" id="ARBA00022475"/>
    </source>
</evidence>
<evidence type="ECO:0000256" key="6">
    <source>
        <dbReference type="ARBA" id="ARBA00023316"/>
    </source>
</evidence>
<comment type="function">
    <text evidence="7">Functions as a peptidoglycan terminase that cleaves nascent peptidoglycan strands endolytically to terminate their elongation.</text>
</comment>
<keyword evidence="6 7" id="KW-0961">Cell wall biogenesis/degradation</keyword>
<comment type="similarity">
    <text evidence="7">Belongs to the transglycosylase MltG family.</text>
</comment>
<comment type="catalytic activity">
    <reaction evidence="7">
        <text>a peptidoglycan chain = a peptidoglycan chain with N-acetyl-1,6-anhydromuramyl-[peptide] at the reducing end + a peptidoglycan chain with N-acetylglucosamine at the non-reducing end.</text>
        <dbReference type="EC" id="4.2.2.29"/>
    </reaction>
</comment>
<dbReference type="PANTHER" id="PTHR30518">
    <property type="entry name" value="ENDOLYTIC MUREIN TRANSGLYCOSYLASE"/>
    <property type="match status" value="1"/>
</dbReference>
<dbReference type="NCBIfam" id="TIGR00247">
    <property type="entry name" value="endolytic transglycosylase MltG"/>
    <property type="match status" value="1"/>
</dbReference>
<organism evidence="8 9">
    <name type="scientific">Bacillus carboniphilus</name>
    <dbReference type="NCBI Taxonomy" id="86663"/>
    <lineage>
        <taxon>Bacteria</taxon>
        <taxon>Bacillati</taxon>
        <taxon>Bacillota</taxon>
        <taxon>Bacilli</taxon>
        <taxon>Bacillales</taxon>
        <taxon>Bacillaceae</taxon>
        <taxon>Bacillus</taxon>
    </lineage>
</organism>
<dbReference type="EMBL" id="CP129013">
    <property type="protein sequence ID" value="WLR44032.1"/>
    <property type="molecule type" value="Genomic_DNA"/>
</dbReference>
<dbReference type="Pfam" id="PF02618">
    <property type="entry name" value="YceG"/>
    <property type="match status" value="1"/>
</dbReference>
<comment type="subcellular location">
    <subcellularLocation>
        <location evidence="7">Cell membrane</location>
        <topology evidence="7">Single-pass membrane protein</topology>
    </subcellularLocation>
</comment>
<evidence type="ECO:0000256" key="2">
    <source>
        <dbReference type="ARBA" id="ARBA00022692"/>
    </source>
</evidence>
<dbReference type="EC" id="4.2.2.29" evidence="7"/>
<keyword evidence="1 7" id="KW-1003">Cell membrane</keyword>
<keyword evidence="3 7" id="KW-1133">Transmembrane helix</keyword>
<name>A0ABY9JXB1_9BACI</name>
<feature type="site" description="Important for catalytic activity" evidence="7">
    <location>
        <position position="260"/>
    </location>
</feature>
<reference evidence="8 9" key="1">
    <citation type="submission" date="2023-06" db="EMBL/GenBank/DDBJ databases">
        <title>Five Gram-positive bacteria isolated from mangrove sediments in Shenzhen, Guangdong, China.</title>
        <authorList>
            <person name="Yu S."/>
            <person name="Zheng W."/>
            <person name="Huang Y."/>
        </authorList>
    </citation>
    <scope>NUCLEOTIDE SEQUENCE [LARGE SCALE GENOMIC DNA]</scope>
    <source>
        <strain evidence="8 9">SaN35-3</strain>
    </source>
</reference>
<evidence type="ECO:0000256" key="5">
    <source>
        <dbReference type="ARBA" id="ARBA00023239"/>
    </source>
</evidence>
<protein>
    <recommendedName>
        <fullName evidence="7">Endolytic murein transglycosylase</fullName>
        <ecNumber evidence="7">4.2.2.29</ecNumber>
    </recommendedName>
    <alternativeName>
        <fullName evidence="7">Peptidoglycan lytic transglycosylase</fullName>
    </alternativeName>
    <alternativeName>
        <fullName evidence="7">Peptidoglycan polymerization terminase</fullName>
    </alternativeName>
</protein>
<dbReference type="Gene3D" id="3.30.1490.480">
    <property type="entry name" value="Endolytic murein transglycosylase"/>
    <property type="match status" value="1"/>
</dbReference>
<gene>
    <name evidence="7 8" type="primary">mltG</name>
    <name evidence="8" type="ORF">LC087_08005</name>
</gene>
<evidence type="ECO:0000313" key="9">
    <source>
        <dbReference type="Proteomes" id="UP001197974"/>
    </source>
</evidence>
<dbReference type="PANTHER" id="PTHR30518:SF2">
    <property type="entry name" value="ENDOLYTIC MUREIN TRANSGLYCOSYLASE"/>
    <property type="match status" value="1"/>
</dbReference>
<accession>A0ABY9JXB1</accession>
<proteinExistence type="inferred from homology"/>
<sequence>MSKKNEKKELILKQKLVKHKEAKIVRRIVFTIFVVGLLLFSVILGGGYLYVKSALQPVDSNNEEKIKVEIPIGSNLSTIASILEKNEIIKDDRVFKIYVKFKSESGFQAGTYQLNKSMEIDDIIASLKTGKVIQDPVFTMTIPEGKQIKEIIEIIAKATSFSTKEIEQTLTDDEFVQKMMNLYPKVITNEVLMEDVKYSLEGYLYPSTYYFYEEDPSLESIVEKMIAQTNKVVSKYEEQLIEQDKSVHWLLTFASLVEEEATKETDRKKIASVFYNRLEEGMRLETDPTVLYSLGEHKDRVLYEDLEVQDPYNTYVINGLPPGPIANAGESSMEAVLEPEETDYLFFLATSEGDVIFTTNFEDHKEAINEHMDR</sequence>
<keyword evidence="2 7" id="KW-0812">Transmembrane</keyword>
<evidence type="ECO:0000313" key="8">
    <source>
        <dbReference type="EMBL" id="WLR44032.1"/>
    </source>
</evidence>
<keyword evidence="9" id="KW-1185">Reference proteome</keyword>
<evidence type="ECO:0000256" key="4">
    <source>
        <dbReference type="ARBA" id="ARBA00023136"/>
    </source>
</evidence>
<keyword evidence="4 7" id="KW-0472">Membrane</keyword>
<dbReference type="HAMAP" id="MF_02065">
    <property type="entry name" value="MltG"/>
    <property type="match status" value="1"/>
</dbReference>
<dbReference type="Proteomes" id="UP001197974">
    <property type="component" value="Chromosome"/>
</dbReference>
<evidence type="ECO:0000256" key="7">
    <source>
        <dbReference type="HAMAP-Rule" id="MF_02065"/>
    </source>
</evidence>
<keyword evidence="5 7" id="KW-0456">Lyase</keyword>
<feature type="transmembrane region" description="Helical" evidence="7">
    <location>
        <begin position="28"/>
        <end position="51"/>
    </location>
</feature>
<dbReference type="InterPro" id="IPR003770">
    <property type="entry name" value="MLTG-like"/>
</dbReference>
<evidence type="ECO:0000256" key="3">
    <source>
        <dbReference type="ARBA" id="ARBA00022989"/>
    </source>
</evidence>